<name>A0ABP7JPN9_9ACTN</name>
<gene>
    <name evidence="2" type="ORF">GCM10022403_097770</name>
</gene>
<sequence>MPVCQRPRMRTRTRGPALMLRTYCDRSPELRHQPERVADPAPTDRGTAGQAGAAPRRFQQGLQRQTAHHGIERALEGSDGPVLALGVAWQGFTVR</sequence>
<comment type="caution">
    <text evidence="2">The sequence shown here is derived from an EMBL/GenBank/DDBJ whole genome shotgun (WGS) entry which is preliminary data.</text>
</comment>
<proteinExistence type="predicted"/>
<organism evidence="2 3">
    <name type="scientific">Streptomyces coacervatus</name>
    <dbReference type="NCBI Taxonomy" id="647381"/>
    <lineage>
        <taxon>Bacteria</taxon>
        <taxon>Bacillati</taxon>
        <taxon>Actinomycetota</taxon>
        <taxon>Actinomycetes</taxon>
        <taxon>Kitasatosporales</taxon>
        <taxon>Streptomycetaceae</taxon>
        <taxon>Streptomyces</taxon>
    </lineage>
</organism>
<keyword evidence="3" id="KW-1185">Reference proteome</keyword>
<reference evidence="3" key="1">
    <citation type="journal article" date="2019" name="Int. J. Syst. Evol. Microbiol.">
        <title>The Global Catalogue of Microorganisms (GCM) 10K type strain sequencing project: providing services to taxonomists for standard genome sequencing and annotation.</title>
        <authorList>
            <consortium name="The Broad Institute Genomics Platform"/>
            <consortium name="The Broad Institute Genome Sequencing Center for Infectious Disease"/>
            <person name="Wu L."/>
            <person name="Ma J."/>
        </authorList>
    </citation>
    <scope>NUCLEOTIDE SEQUENCE [LARGE SCALE GENOMIC DNA]</scope>
    <source>
        <strain evidence="3">JCM 17138</strain>
    </source>
</reference>
<dbReference type="Proteomes" id="UP001501009">
    <property type="component" value="Unassembled WGS sequence"/>
</dbReference>
<feature type="compositionally biased region" description="Basic and acidic residues" evidence="1">
    <location>
        <begin position="25"/>
        <end position="38"/>
    </location>
</feature>
<evidence type="ECO:0000256" key="1">
    <source>
        <dbReference type="SAM" id="MobiDB-lite"/>
    </source>
</evidence>
<evidence type="ECO:0000313" key="3">
    <source>
        <dbReference type="Proteomes" id="UP001501009"/>
    </source>
</evidence>
<feature type="region of interest" description="Disordered" evidence="1">
    <location>
        <begin position="25"/>
        <end position="77"/>
    </location>
</feature>
<evidence type="ECO:0000313" key="2">
    <source>
        <dbReference type="EMBL" id="GAA3850680.1"/>
    </source>
</evidence>
<protein>
    <submittedName>
        <fullName evidence="2">Uncharacterized protein</fullName>
    </submittedName>
</protein>
<dbReference type="EMBL" id="BAABDE010000052">
    <property type="protein sequence ID" value="GAA3850680.1"/>
    <property type="molecule type" value="Genomic_DNA"/>
</dbReference>
<accession>A0ABP7JPN9</accession>